<evidence type="ECO:0000313" key="4">
    <source>
        <dbReference type="Proteomes" id="UP000276215"/>
    </source>
</evidence>
<dbReference type="AlphaFoldDB" id="A0A3N4IVR2"/>
<dbReference type="Proteomes" id="UP000276215">
    <property type="component" value="Unassembled WGS sequence"/>
</dbReference>
<organism evidence="2 4">
    <name type="scientific">Choiromyces venosus 120613-1</name>
    <dbReference type="NCBI Taxonomy" id="1336337"/>
    <lineage>
        <taxon>Eukaryota</taxon>
        <taxon>Fungi</taxon>
        <taxon>Dikarya</taxon>
        <taxon>Ascomycota</taxon>
        <taxon>Pezizomycotina</taxon>
        <taxon>Pezizomycetes</taxon>
        <taxon>Pezizales</taxon>
        <taxon>Tuberaceae</taxon>
        <taxon>Choiromyces</taxon>
    </lineage>
</organism>
<dbReference type="EMBL" id="ML120593">
    <property type="protein sequence ID" value="RPA89303.1"/>
    <property type="molecule type" value="Genomic_DNA"/>
</dbReference>
<accession>A0A3N4IVR2</accession>
<name>A0A3N4IVR2_9PEZI</name>
<keyword evidence="4" id="KW-1185">Reference proteome</keyword>
<dbReference type="EMBL" id="ML120623">
    <property type="protein sequence ID" value="RPA89037.1"/>
    <property type="molecule type" value="Genomic_DNA"/>
</dbReference>
<protein>
    <submittedName>
        <fullName evidence="2">Uncharacterized protein</fullName>
    </submittedName>
</protein>
<evidence type="ECO:0000313" key="3">
    <source>
        <dbReference type="EMBL" id="RPA89303.1"/>
    </source>
</evidence>
<gene>
    <name evidence="3" type="ORF">L873DRAFT_1823147</name>
    <name evidence="2" type="ORF">L873DRAFT_1823605</name>
</gene>
<feature type="region of interest" description="Disordered" evidence="1">
    <location>
        <begin position="30"/>
        <end position="51"/>
    </location>
</feature>
<sequence length="51" mass="5594">MANANGGLTYEMTTRRWQCSALRLARPWKNRATPASSSGPTLLMECGRGSH</sequence>
<evidence type="ECO:0000256" key="1">
    <source>
        <dbReference type="SAM" id="MobiDB-lite"/>
    </source>
</evidence>
<reference evidence="2 4" key="1">
    <citation type="journal article" date="2018" name="Nat. Ecol. Evol.">
        <title>Pezizomycetes genomes reveal the molecular basis of ectomycorrhizal truffle lifestyle.</title>
        <authorList>
            <person name="Murat C."/>
            <person name="Payen T."/>
            <person name="Noel B."/>
            <person name="Kuo A."/>
            <person name="Morin E."/>
            <person name="Chen J."/>
            <person name="Kohler A."/>
            <person name="Krizsan K."/>
            <person name="Balestrini R."/>
            <person name="Da Silva C."/>
            <person name="Montanini B."/>
            <person name="Hainaut M."/>
            <person name="Levati E."/>
            <person name="Barry K.W."/>
            <person name="Belfiori B."/>
            <person name="Cichocki N."/>
            <person name="Clum A."/>
            <person name="Dockter R.B."/>
            <person name="Fauchery L."/>
            <person name="Guy J."/>
            <person name="Iotti M."/>
            <person name="Le Tacon F."/>
            <person name="Lindquist E.A."/>
            <person name="Lipzen A."/>
            <person name="Malagnac F."/>
            <person name="Mello A."/>
            <person name="Molinier V."/>
            <person name="Miyauchi S."/>
            <person name="Poulain J."/>
            <person name="Riccioni C."/>
            <person name="Rubini A."/>
            <person name="Sitrit Y."/>
            <person name="Splivallo R."/>
            <person name="Traeger S."/>
            <person name="Wang M."/>
            <person name="Zifcakova L."/>
            <person name="Wipf D."/>
            <person name="Zambonelli A."/>
            <person name="Paolocci F."/>
            <person name="Nowrousian M."/>
            <person name="Ottonello S."/>
            <person name="Baldrian P."/>
            <person name="Spatafora J.W."/>
            <person name="Henrissat B."/>
            <person name="Nagy L.G."/>
            <person name="Aury J.M."/>
            <person name="Wincker P."/>
            <person name="Grigoriev I.V."/>
            <person name="Bonfante P."/>
            <person name="Martin F.M."/>
        </authorList>
    </citation>
    <scope>NUCLEOTIDE SEQUENCE [LARGE SCALE GENOMIC DNA]</scope>
    <source>
        <strain evidence="2 4">120613-1</strain>
    </source>
</reference>
<proteinExistence type="predicted"/>
<evidence type="ECO:0000313" key="2">
    <source>
        <dbReference type="EMBL" id="RPA89037.1"/>
    </source>
</evidence>